<evidence type="ECO:0000259" key="11">
    <source>
        <dbReference type="PROSITE" id="PS51203"/>
    </source>
</evidence>
<dbReference type="InterPro" id="IPR015120">
    <property type="entry name" value="Siah-Interact_N"/>
</dbReference>
<keyword evidence="5" id="KW-0597">Phosphoprotein</keyword>
<dbReference type="AlphaFoldDB" id="A0A1S3KBE0"/>
<dbReference type="GO" id="GO:0015631">
    <property type="term" value="F:tubulin binding"/>
    <property type="evidence" value="ECO:0007669"/>
    <property type="project" value="InterPro"/>
</dbReference>
<evidence type="ECO:0000256" key="1">
    <source>
        <dbReference type="ARBA" id="ARBA00004123"/>
    </source>
</evidence>
<evidence type="ECO:0000256" key="7">
    <source>
        <dbReference type="ARBA" id="ARBA00022990"/>
    </source>
</evidence>
<evidence type="ECO:0000256" key="9">
    <source>
        <dbReference type="ARBA" id="ARBA00025145"/>
    </source>
</evidence>
<dbReference type="PROSITE" id="PS51203">
    <property type="entry name" value="CS"/>
    <property type="match status" value="1"/>
</dbReference>
<dbReference type="InterPro" id="IPR007699">
    <property type="entry name" value="SGS_dom"/>
</dbReference>
<dbReference type="Proteomes" id="UP000085678">
    <property type="component" value="Unplaced"/>
</dbReference>
<evidence type="ECO:0000259" key="10">
    <source>
        <dbReference type="PROSITE" id="PS51048"/>
    </source>
</evidence>
<dbReference type="KEGG" id="lak:106180502"/>
<dbReference type="STRING" id="7574.A0A1S3KBE0"/>
<dbReference type="InterPro" id="IPR037893">
    <property type="entry name" value="CS_CacyBP"/>
</dbReference>
<evidence type="ECO:0000256" key="6">
    <source>
        <dbReference type="ARBA" id="ARBA00022786"/>
    </source>
</evidence>
<dbReference type="Gene3D" id="2.60.40.790">
    <property type="match status" value="1"/>
</dbReference>
<evidence type="ECO:0000256" key="8">
    <source>
        <dbReference type="ARBA" id="ARBA00023242"/>
    </source>
</evidence>
<keyword evidence="8" id="KW-0539">Nucleus</keyword>
<evidence type="ECO:0000256" key="5">
    <source>
        <dbReference type="ARBA" id="ARBA00022553"/>
    </source>
</evidence>
<dbReference type="SUPFAM" id="SSF49764">
    <property type="entry name" value="HSP20-like chaperones"/>
    <property type="match status" value="1"/>
</dbReference>
<dbReference type="InterPro" id="IPR007052">
    <property type="entry name" value="CS_dom"/>
</dbReference>
<dbReference type="InterPro" id="IPR037201">
    <property type="entry name" value="CacyBP_N"/>
</dbReference>
<dbReference type="GeneID" id="106180502"/>
<dbReference type="RefSeq" id="XP_013419953.1">
    <property type="nucleotide sequence ID" value="XM_013564499.1"/>
</dbReference>
<name>A0A1S3KBE0_LINAN</name>
<dbReference type="InterPro" id="IPR052289">
    <property type="entry name" value="Calcyclin-binding_UBL-bridge"/>
</dbReference>
<reference evidence="13" key="1">
    <citation type="submission" date="2025-08" db="UniProtKB">
        <authorList>
            <consortium name="RefSeq"/>
        </authorList>
    </citation>
    <scope>IDENTIFICATION</scope>
    <source>
        <tissue evidence="13">Gonads</tissue>
    </source>
</reference>
<comment type="subcellular location">
    <subcellularLocation>
        <location evidence="2">Cytoplasm</location>
    </subcellularLocation>
    <subcellularLocation>
        <location evidence="1">Nucleus</location>
    </subcellularLocation>
</comment>
<dbReference type="PROSITE" id="PS51048">
    <property type="entry name" value="SGS"/>
    <property type="match status" value="1"/>
</dbReference>
<sequence>MTAAELQVDIDELLQLQNHATRQRVKDILATSIKSLETERDRVLQSQASQANGAQSLGVKLGSVPVPKTRCTVDITTYGWDQSDKFMKIYVTSNGVQKNPAENVTSSFTERSMKLRIQDLEGKDYLLEIRHLFDDIIPTESYHKVKTDMVLVMLKKKEQKKTWAYVTETENKIKEKKKPKLDDKDPGEGLMQMMKQMYEDGDDEMKRTIAKAWTESQTKQSAMNM</sequence>
<evidence type="ECO:0000313" key="12">
    <source>
        <dbReference type="Proteomes" id="UP000085678"/>
    </source>
</evidence>
<dbReference type="PANTHER" id="PTHR13164">
    <property type="entry name" value="CALICYLIN BINDING PROTEIN"/>
    <property type="match status" value="1"/>
</dbReference>
<dbReference type="OrthoDB" id="164025at2759"/>
<organism evidence="12 13">
    <name type="scientific">Lingula anatina</name>
    <name type="common">Brachiopod</name>
    <name type="synonym">Lingula unguis</name>
    <dbReference type="NCBI Taxonomy" id="7574"/>
    <lineage>
        <taxon>Eukaryota</taxon>
        <taxon>Metazoa</taxon>
        <taxon>Spiralia</taxon>
        <taxon>Lophotrochozoa</taxon>
        <taxon>Brachiopoda</taxon>
        <taxon>Linguliformea</taxon>
        <taxon>Lingulata</taxon>
        <taxon>Lingulida</taxon>
        <taxon>Linguloidea</taxon>
        <taxon>Lingulidae</taxon>
        <taxon>Lingula</taxon>
    </lineage>
</organism>
<keyword evidence="12" id="KW-1185">Reference proteome</keyword>
<dbReference type="PANTHER" id="PTHR13164:SF3">
    <property type="entry name" value="CALCYCLIN-BINDING PROTEIN"/>
    <property type="match status" value="1"/>
</dbReference>
<dbReference type="GO" id="GO:0005634">
    <property type="term" value="C:nucleus"/>
    <property type="evidence" value="ECO:0007669"/>
    <property type="project" value="UniProtKB-SubCell"/>
</dbReference>
<keyword evidence="7" id="KW-0007">Acetylation</keyword>
<evidence type="ECO:0000256" key="3">
    <source>
        <dbReference type="ARBA" id="ARBA00015702"/>
    </source>
</evidence>
<dbReference type="SUPFAM" id="SSF140106">
    <property type="entry name" value="Calcyclin-binding protein-like"/>
    <property type="match status" value="1"/>
</dbReference>
<feature type="domain" description="CS" evidence="11">
    <location>
        <begin position="73"/>
        <end position="167"/>
    </location>
</feature>
<dbReference type="GO" id="GO:0031625">
    <property type="term" value="F:ubiquitin protein ligase binding"/>
    <property type="evidence" value="ECO:0007669"/>
    <property type="project" value="InterPro"/>
</dbReference>
<dbReference type="Pfam" id="PF04969">
    <property type="entry name" value="CS"/>
    <property type="match status" value="1"/>
</dbReference>
<dbReference type="InterPro" id="IPR008978">
    <property type="entry name" value="HSP20-like_chaperone"/>
</dbReference>
<protein>
    <recommendedName>
        <fullName evidence="3">Calcyclin-binding protein</fullName>
    </recommendedName>
</protein>
<dbReference type="OMA" id="YGWDQSA"/>
<evidence type="ECO:0000256" key="2">
    <source>
        <dbReference type="ARBA" id="ARBA00004496"/>
    </source>
</evidence>
<proteinExistence type="predicted"/>
<gene>
    <name evidence="13" type="primary">LOC106180502</name>
</gene>
<dbReference type="Pfam" id="PF09032">
    <property type="entry name" value="Siah-Interact_N"/>
    <property type="match status" value="1"/>
</dbReference>
<keyword evidence="4" id="KW-0963">Cytoplasm</keyword>
<comment type="function">
    <text evidence="9">May be involved in calcium-dependent ubiquitination and subsequent proteasomal degradation of target proteins. Probably serves as a molecular bridge in ubiquitin E3 complexes. Participates in the ubiquitin-mediated degradation of beta-catenin (CTNNB1).</text>
</comment>
<evidence type="ECO:0000256" key="4">
    <source>
        <dbReference type="ARBA" id="ARBA00022490"/>
    </source>
</evidence>
<dbReference type="Gene3D" id="4.10.860.10">
    <property type="entry name" value="UVR domain"/>
    <property type="match status" value="1"/>
</dbReference>
<dbReference type="FunFam" id="2.60.40.790:FF:000006">
    <property type="entry name" value="calcyclin-binding protein-like"/>
    <property type="match status" value="1"/>
</dbReference>
<feature type="domain" description="SGS" evidence="10">
    <location>
        <begin position="151"/>
        <end position="225"/>
    </location>
</feature>
<keyword evidence="6" id="KW-0833">Ubl conjugation pathway</keyword>
<dbReference type="InParanoid" id="A0A1S3KBE0"/>
<evidence type="ECO:0000313" key="13">
    <source>
        <dbReference type="RefSeq" id="XP_013419953.1"/>
    </source>
</evidence>
<accession>A0A1S3KBE0</accession>
<dbReference type="GO" id="GO:0044548">
    <property type="term" value="F:S100 protein binding"/>
    <property type="evidence" value="ECO:0007669"/>
    <property type="project" value="InterPro"/>
</dbReference>
<dbReference type="GO" id="GO:0007507">
    <property type="term" value="P:heart development"/>
    <property type="evidence" value="ECO:0007669"/>
    <property type="project" value="TreeGrafter"/>
</dbReference>
<dbReference type="CDD" id="cd06468">
    <property type="entry name" value="p23_CacyBP"/>
    <property type="match status" value="1"/>
</dbReference>
<dbReference type="FunCoup" id="A0A1S3KBE0">
    <property type="interactions" value="2651"/>
</dbReference>
<dbReference type="GO" id="GO:0005737">
    <property type="term" value="C:cytoplasm"/>
    <property type="evidence" value="ECO:0007669"/>
    <property type="project" value="UniProtKB-SubCell"/>
</dbReference>